<organism evidence="2 3">
    <name type="scientific">Legionella brunensis</name>
    <dbReference type="NCBI Taxonomy" id="29422"/>
    <lineage>
        <taxon>Bacteria</taxon>
        <taxon>Pseudomonadati</taxon>
        <taxon>Pseudomonadota</taxon>
        <taxon>Gammaproteobacteria</taxon>
        <taxon>Legionellales</taxon>
        <taxon>Legionellaceae</taxon>
        <taxon>Legionella</taxon>
    </lineage>
</organism>
<feature type="domain" description="Aminoglycoside phosphotransferase" evidence="1">
    <location>
        <begin position="140"/>
        <end position="239"/>
    </location>
</feature>
<sequence length="329" mass="37881">MNTHQFSQSLEWAINYLTTNGISILNQKRIIQTSYSEVHKIETSSGNIFYLKQVPEALFLEPLMLAFLHEQGCHNTPKLVNKNNNLNCFIMTSCGDFSLRSLFKGQIDDLDLLKQGIINYTKIQRCLENKTQQLLNIGILDWRLNQFASLYYQLLEQEQLLIDDGLSKKEIVQLHQLYPVCAKLCSNLSEYKVPETINHCDFHENNMLFDPKTGAINIIDWGEVVLTHPFLSLSGCLWNITYFNKITPTELDELKLQCITPWLELYNADILIRLLNIAIQLNGIYAALTYEQMYRATQNKAKSVQQEHKGSIAGCLRTFYNSVNSTQQV</sequence>
<reference evidence="2 3" key="1">
    <citation type="submission" date="2015-11" db="EMBL/GenBank/DDBJ databases">
        <title>Genomic analysis of 38 Legionella species identifies large and diverse effector repertoires.</title>
        <authorList>
            <person name="Burstein D."/>
            <person name="Amaro F."/>
            <person name="Zusman T."/>
            <person name="Lifshitz Z."/>
            <person name="Cohen O."/>
            <person name="Gilbert J.A."/>
            <person name="Pupko T."/>
            <person name="Shuman H.A."/>
            <person name="Segal G."/>
        </authorList>
    </citation>
    <scope>NUCLEOTIDE SEQUENCE [LARGE SCALE GENOMIC DNA]</scope>
    <source>
        <strain evidence="2 3">ATCC 43878</strain>
    </source>
</reference>
<dbReference type="InterPro" id="IPR002575">
    <property type="entry name" value="Aminoglycoside_PTrfase"/>
</dbReference>
<accession>A0A0W0SK47</accession>
<dbReference type="AlphaFoldDB" id="A0A0W0SK47"/>
<dbReference type="Proteomes" id="UP000054742">
    <property type="component" value="Unassembled WGS sequence"/>
</dbReference>
<dbReference type="OrthoDB" id="6255775at2"/>
<dbReference type="Gene3D" id="3.90.1200.10">
    <property type="match status" value="1"/>
</dbReference>
<dbReference type="Pfam" id="PF01636">
    <property type="entry name" value="APH"/>
    <property type="match status" value="1"/>
</dbReference>
<dbReference type="SUPFAM" id="SSF56112">
    <property type="entry name" value="Protein kinase-like (PK-like)"/>
    <property type="match status" value="1"/>
</dbReference>
<keyword evidence="2" id="KW-0808">Transferase</keyword>
<dbReference type="InterPro" id="IPR011009">
    <property type="entry name" value="Kinase-like_dom_sf"/>
</dbReference>
<dbReference type="EMBL" id="LNXV01000013">
    <property type="protein sequence ID" value="KTC83778.1"/>
    <property type="molecule type" value="Genomic_DNA"/>
</dbReference>
<dbReference type="RefSeq" id="WP_058441676.1">
    <property type="nucleotide sequence ID" value="NZ_CAAAHU010000019.1"/>
</dbReference>
<proteinExistence type="predicted"/>
<comment type="caution">
    <text evidence="2">The sequence shown here is derived from an EMBL/GenBank/DDBJ whole genome shotgun (WGS) entry which is preliminary data.</text>
</comment>
<protein>
    <submittedName>
        <fullName evidence="2">Phosphotransferase enzyme family protein</fullName>
    </submittedName>
</protein>
<keyword evidence="3" id="KW-1185">Reference proteome</keyword>
<gene>
    <name evidence="2" type="ORF">Lbru_1601</name>
</gene>
<dbReference type="STRING" id="29422.Lbru_1601"/>
<dbReference type="PATRIC" id="fig|29422.6.peg.1699"/>
<evidence type="ECO:0000313" key="2">
    <source>
        <dbReference type="EMBL" id="KTC83778.1"/>
    </source>
</evidence>
<dbReference type="GO" id="GO:0016740">
    <property type="term" value="F:transferase activity"/>
    <property type="evidence" value="ECO:0007669"/>
    <property type="project" value="UniProtKB-KW"/>
</dbReference>
<evidence type="ECO:0000259" key="1">
    <source>
        <dbReference type="Pfam" id="PF01636"/>
    </source>
</evidence>
<name>A0A0W0SK47_9GAMM</name>
<evidence type="ECO:0000313" key="3">
    <source>
        <dbReference type="Proteomes" id="UP000054742"/>
    </source>
</evidence>